<feature type="coiled-coil region" evidence="1">
    <location>
        <begin position="350"/>
        <end position="377"/>
    </location>
</feature>
<feature type="region of interest" description="Disordered" evidence="2">
    <location>
        <begin position="46"/>
        <end position="85"/>
    </location>
</feature>
<feature type="region of interest" description="Disordered" evidence="2">
    <location>
        <begin position="1"/>
        <end position="23"/>
    </location>
</feature>
<dbReference type="GO" id="GO:0097038">
    <property type="term" value="C:perinuclear endoplasmic reticulum"/>
    <property type="evidence" value="ECO:0007669"/>
    <property type="project" value="TreeGrafter"/>
</dbReference>
<name>A0A5B7DNS0_PORTR</name>
<reference evidence="3 4" key="1">
    <citation type="submission" date="2019-05" db="EMBL/GenBank/DDBJ databases">
        <title>Another draft genome of Portunus trituberculatus and its Hox gene families provides insights of decapod evolution.</title>
        <authorList>
            <person name="Jeong J.-H."/>
            <person name="Song I."/>
            <person name="Kim S."/>
            <person name="Choi T."/>
            <person name="Kim D."/>
            <person name="Ryu S."/>
            <person name="Kim W."/>
        </authorList>
    </citation>
    <scope>NUCLEOTIDE SEQUENCE [LARGE SCALE GENOMIC DNA]</scope>
    <source>
        <tissue evidence="3">Muscle</tissue>
    </source>
</reference>
<accession>A0A5B7DNS0</accession>
<dbReference type="Pfam" id="PF01237">
    <property type="entry name" value="Oxysterol_BP"/>
    <property type="match status" value="1"/>
</dbReference>
<dbReference type="GO" id="GO:0005829">
    <property type="term" value="C:cytosol"/>
    <property type="evidence" value="ECO:0007669"/>
    <property type="project" value="TreeGrafter"/>
</dbReference>
<evidence type="ECO:0000313" key="4">
    <source>
        <dbReference type="Proteomes" id="UP000324222"/>
    </source>
</evidence>
<dbReference type="InterPro" id="IPR037239">
    <property type="entry name" value="OSBP_sf"/>
</dbReference>
<feature type="region of interest" description="Disordered" evidence="2">
    <location>
        <begin position="256"/>
        <end position="286"/>
    </location>
</feature>
<evidence type="ECO:0000313" key="3">
    <source>
        <dbReference type="EMBL" id="MPC23262.1"/>
    </source>
</evidence>
<dbReference type="AlphaFoldDB" id="A0A5B7DNS0"/>
<dbReference type="Gene3D" id="3.30.70.3490">
    <property type="match status" value="1"/>
</dbReference>
<feature type="compositionally biased region" description="Polar residues" evidence="2">
    <location>
        <begin position="46"/>
        <end position="60"/>
    </location>
</feature>
<evidence type="ECO:0000256" key="1">
    <source>
        <dbReference type="SAM" id="Coils"/>
    </source>
</evidence>
<proteinExistence type="predicted"/>
<comment type="caution">
    <text evidence="3">The sequence shown here is derived from an EMBL/GenBank/DDBJ whole genome shotgun (WGS) entry which is preliminary data.</text>
</comment>
<dbReference type="GO" id="GO:0005886">
    <property type="term" value="C:plasma membrane"/>
    <property type="evidence" value="ECO:0007669"/>
    <property type="project" value="TreeGrafter"/>
</dbReference>
<dbReference type="PANTHER" id="PTHR10972">
    <property type="entry name" value="OXYSTEROL-BINDING PROTEIN-RELATED"/>
    <property type="match status" value="1"/>
</dbReference>
<dbReference type="OrthoDB" id="416222at2759"/>
<dbReference type="FunFam" id="3.30.70.3490:FF:000015">
    <property type="entry name" value="Oxysterol-binding protein"/>
    <property type="match status" value="1"/>
</dbReference>
<gene>
    <name evidence="3" type="primary">OSBPL1A_0</name>
    <name evidence="3" type="ORF">E2C01_016302</name>
</gene>
<dbReference type="InterPro" id="IPR000648">
    <property type="entry name" value="Oxysterol-bd"/>
</dbReference>
<protein>
    <submittedName>
        <fullName evidence="3">Oxysterol-binding protein-related protein 1</fullName>
    </submittedName>
</protein>
<dbReference type="Gene3D" id="2.40.160.120">
    <property type="match status" value="1"/>
</dbReference>
<dbReference type="SUPFAM" id="SSF144000">
    <property type="entry name" value="Oxysterol-binding protein-like"/>
    <property type="match status" value="1"/>
</dbReference>
<sequence length="413" mass="46549">MGRPTQSREGQDGTPLSNQYRLSHSPTQLSLQCKFLAEPSEADQLPLSSCYSPSFTTAPSRPTAPHKPSSKGATGELQRNQPTRGAVSAQRLLAVVGAEAVHRQGALQDYYACGLQRATLLPPAHGRVYGVRMAVGQSRRPAGSRGQDAGHRCVLTFKTAGWFSKDLHRIEGFIFDKKKKKQSFLYGKWTEFLRATDITSYEDYVKTNAHKFSSKKSDKKSEEAPASTSPAHAPHKVLRKLNTITSSFRMTTEAEAVVGPDGEDGEMHSSDEPEEGEGSYPRTDSTYSIDIPNSSTLWEVDPRPNNSSQYYHFTLFAMSLNETSEDLRRTLAPTDCRIRPDIRHLEIGDIDSAAAEKNRLEEKQRDARKSRKKTKIEWKSRWFEQGTNPFTRQEDWLYSGGYWDRNFEELDIF</sequence>
<feature type="region of interest" description="Disordered" evidence="2">
    <location>
        <begin position="212"/>
        <end position="234"/>
    </location>
</feature>
<dbReference type="GO" id="GO:0032934">
    <property type="term" value="F:sterol binding"/>
    <property type="evidence" value="ECO:0007669"/>
    <property type="project" value="TreeGrafter"/>
</dbReference>
<dbReference type="PANTHER" id="PTHR10972:SF209">
    <property type="entry name" value="OXYSTEROL-BINDING PROTEIN"/>
    <property type="match status" value="1"/>
</dbReference>
<evidence type="ECO:0000256" key="2">
    <source>
        <dbReference type="SAM" id="MobiDB-lite"/>
    </source>
</evidence>
<dbReference type="Proteomes" id="UP000324222">
    <property type="component" value="Unassembled WGS sequence"/>
</dbReference>
<keyword evidence="1" id="KW-0175">Coiled coil</keyword>
<keyword evidence="4" id="KW-1185">Reference proteome</keyword>
<organism evidence="3 4">
    <name type="scientific">Portunus trituberculatus</name>
    <name type="common">Swimming crab</name>
    <name type="synonym">Neptunus trituberculatus</name>
    <dbReference type="NCBI Taxonomy" id="210409"/>
    <lineage>
        <taxon>Eukaryota</taxon>
        <taxon>Metazoa</taxon>
        <taxon>Ecdysozoa</taxon>
        <taxon>Arthropoda</taxon>
        <taxon>Crustacea</taxon>
        <taxon>Multicrustacea</taxon>
        <taxon>Malacostraca</taxon>
        <taxon>Eumalacostraca</taxon>
        <taxon>Eucarida</taxon>
        <taxon>Decapoda</taxon>
        <taxon>Pleocyemata</taxon>
        <taxon>Brachyura</taxon>
        <taxon>Eubrachyura</taxon>
        <taxon>Portunoidea</taxon>
        <taxon>Portunidae</taxon>
        <taxon>Portuninae</taxon>
        <taxon>Portunus</taxon>
    </lineage>
</organism>
<dbReference type="EMBL" id="VSRR010001184">
    <property type="protein sequence ID" value="MPC23262.1"/>
    <property type="molecule type" value="Genomic_DNA"/>
</dbReference>